<proteinExistence type="predicted"/>
<dbReference type="RefSeq" id="WP_257498802.1">
    <property type="nucleotide sequence ID" value="NZ_CP102382.1"/>
</dbReference>
<sequence length="60" mass="6933">MFNCLSKTVYAFGKTYVTDRTVKSYKEAIVPQVIINDLSNTKNDEVIKAACNWIRENKIF</sequence>
<gene>
    <name evidence="1" type="ORF">NPX36_11235</name>
</gene>
<dbReference type="EMBL" id="CP102382">
    <property type="protein sequence ID" value="UUV20887.1"/>
    <property type="molecule type" value="Genomic_DNA"/>
</dbReference>
<protein>
    <submittedName>
        <fullName evidence="1">Uncharacterized protein</fullName>
    </submittedName>
</protein>
<name>A0ABY5NQP5_9FLAO</name>
<keyword evidence="2" id="KW-1185">Reference proteome</keyword>
<evidence type="ECO:0000313" key="1">
    <source>
        <dbReference type="EMBL" id="UUV20887.1"/>
    </source>
</evidence>
<organism evidence="1 2">
    <name type="scientific">Paenimyroides aestuarii</name>
    <dbReference type="NCBI Taxonomy" id="2968490"/>
    <lineage>
        <taxon>Bacteria</taxon>
        <taxon>Pseudomonadati</taxon>
        <taxon>Bacteroidota</taxon>
        <taxon>Flavobacteriia</taxon>
        <taxon>Flavobacteriales</taxon>
        <taxon>Flavobacteriaceae</taxon>
        <taxon>Paenimyroides</taxon>
    </lineage>
</organism>
<dbReference type="Proteomes" id="UP001317001">
    <property type="component" value="Chromosome"/>
</dbReference>
<accession>A0ABY5NQP5</accession>
<reference evidence="1 2" key="1">
    <citation type="submission" date="2022-08" db="EMBL/GenBank/DDBJ databases">
        <title>Myroides zhujiangensis sp. nov., a novel bacterium isolated from sediment in the Pearl River Estuary.</title>
        <authorList>
            <person name="Cui L."/>
        </authorList>
    </citation>
    <scope>NUCLEOTIDE SEQUENCE [LARGE SCALE GENOMIC DNA]</scope>
    <source>
        <strain evidence="1 2">SCSIO 72103</strain>
    </source>
</reference>
<evidence type="ECO:0000313" key="2">
    <source>
        <dbReference type="Proteomes" id="UP001317001"/>
    </source>
</evidence>